<dbReference type="Pfam" id="PF25597">
    <property type="entry name" value="SH3_retrovirus"/>
    <property type="match status" value="1"/>
</dbReference>
<evidence type="ECO:0000256" key="4">
    <source>
        <dbReference type="ARBA" id="ARBA00022670"/>
    </source>
</evidence>
<dbReference type="PANTHER" id="PTHR42648:SF11">
    <property type="entry name" value="TRANSPOSON TY4-P GAG-POL POLYPROTEIN"/>
    <property type="match status" value="1"/>
</dbReference>
<dbReference type="EMBL" id="KN837831">
    <property type="protein sequence ID" value="KIJ23037.1"/>
    <property type="molecule type" value="Genomic_DNA"/>
</dbReference>
<keyword evidence="3" id="KW-1188">Viral release from host cell</keyword>
<evidence type="ECO:0000256" key="8">
    <source>
        <dbReference type="ARBA" id="ARBA00022741"/>
    </source>
</evidence>
<dbReference type="Pfam" id="PF13976">
    <property type="entry name" value="gag_pre-integrs"/>
    <property type="match status" value="1"/>
</dbReference>
<keyword evidence="17" id="KW-0917">Virion maturation</keyword>
<dbReference type="GO" id="GO:0032196">
    <property type="term" value="P:transposition"/>
    <property type="evidence" value="ECO:0007669"/>
    <property type="project" value="UniProtKB-KW"/>
</dbReference>
<evidence type="ECO:0000256" key="13">
    <source>
        <dbReference type="ARBA" id="ARBA00022884"/>
    </source>
</evidence>
<keyword evidence="10" id="KW-0378">Hydrolase</keyword>
<keyword evidence="9" id="KW-0255">Endonuclease</keyword>
<keyword evidence="8" id="KW-0547">Nucleotide-binding</keyword>
<keyword evidence="16" id="KW-0239">DNA-directed DNA polymerase</keyword>
<dbReference type="Pfam" id="PF22936">
    <property type="entry name" value="Pol_BBD"/>
    <property type="match status" value="1"/>
</dbReference>
<evidence type="ECO:0000256" key="18">
    <source>
        <dbReference type="ARBA" id="ARBA00023172"/>
    </source>
</evidence>
<dbReference type="Gene3D" id="3.30.420.10">
    <property type="entry name" value="Ribonuclease H-like superfamily/Ribonuclease H"/>
    <property type="match status" value="1"/>
</dbReference>
<evidence type="ECO:0000256" key="5">
    <source>
        <dbReference type="ARBA" id="ARBA00022695"/>
    </source>
</evidence>
<evidence type="ECO:0000256" key="10">
    <source>
        <dbReference type="ARBA" id="ARBA00022801"/>
    </source>
</evidence>
<evidence type="ECO:0000256" key="16">
    <source>
        <dbReference type="ARBA" id="ARBA00022932"/>
    </source>
</evidence>
<accession>A0A0C9U1X0</accession>
<dbReference type="InterPro" id="IPR001584">
    <property type="entry name" value="Integrase_cat-core"/>
</dbReference>
<evidence type="ECO:0000256" key="3">
    <source>
        <dbReference type="ARBA" id="ARBA00022612"/>
    </source>
</evidence>
<evidence type="ECO:0000256" key="15">
    <source>
        <dbReference type="ARBA" id="ARBA00022918"/>
    </source>
</evidence>
<dbReference type="InterPro" id="IPR057670">
    <property type="entry name" value="SH3_retrovirus"/>
</dbReference>
<evidence type="ECO:0000256" key="11">
    <source>
        <dbReference type="ARBA" id="ARBA00022840"/>
    </source>
</evidence>
<keyword evidence="13" id="KW-0694">RNA-binding</keyword>
<evidence type="ECO:0000256" key="17">
    <source>
        <dbReference type="ARBA" id="ARBA00023113"/>
    </source>
</evidence>
<evidence type="ECO:0000256" key="2">
    <source>
        <dbReference type="ARBA" id="ARBA00022578"/>
    </source>
</evidence>
<dbReference type="InterPro" id="IPR012337">
    <property type="entry name" value="RNaseH-like_sf"/>
</dbReference>
<feature type="region of interest" description="Disordered" evidence="22">
    <location>
        <begin position="149"/>
        <end position="169"/>
    </location>
</feature>
<protein>
    <recommendedName>
        <fullName evidence="23">Integrase catalytic domain-containing protein</fullName>
    </recommendedName>
</protein>
<evidence type="ECO:0000256" key="20">
    <source>
        <dbReference type="ARBA" id="ARBA00048173"/>
    </source>
</evidence>
<keyword evidence="16" id="KW-0808">Transferase</keyword>
<dbReference type="InterPro" id="IPR036397">
    <property type="entry name" value="RNaseH_sf"/>
</dbReference>
<sequence>MSRTPLQDEWIVRNAWTLGIIVFNTTNPVGLGIDMSKTAAEVWKSLLELYDVKSDLAIVNAERELRNVRLTDNDDFPTHIATLRTKWSIANAAGANISDTSFRMIVLTSLPSSWDSYITTLFDSKTSAEVVTRLNMYWMQVSRSKTPGANTTVFQTNTKPPRERPQCSNCKKRGHTIEVCYWKGGGKEGQFPPGFGKRGGESGNVQTASQGQNTKEREDDIRTYADSGATDHCFVNRADFSSYTELHEPREGQPANKQGKFRILGYGTVMKTIISAGYKSSITFKTALHTPDLAANLVSVSKFDGAGFSVLFGSGKATFMDKSGSSFMIGEKINELYLLQTVSPVMAMTAKSHEKPTSLDTWHRRFGHAGVTAIKNMIRHELVDGLEVTGEASVNGLCEDCIYGKQTQRPYDEKVTHEMELLERVHIDLHGPTRVRSFGGAWFMMLITDGASSYRTVYFLSEKSAAASFQAFKQFHAEAERQTGKKLREVRLDMGREWYNETWESYCQEKGIILISGAPYAHQQNGVSERANRIIINGTRCLLADTGLPPSLWAELAATTVYLVNFIPSARHPGKIPVEVWTGKRQDVSHLRAIGSIAFAHIPPEVGHSKLAPRSIKYTLIGYYGRDAYRLYDRSSKLVIKARNVIFEEGEGHHTPNIIPVEEVTDDFLYPQLKDNPPTPPPNTPLVIPNKPGLAPRPRESDPPLHPPIVLPEAISDQPDGGPRLRTANKPPVLRRSTRTQIPTKAVVEAAATLEREKEARTLGKEWATNSKHPEAHHVDIDGFLMSPNSHVAFMQSRKDPMLPRNYKEAMLDAEVWKPAMDEEMLKMRERGVWEVVDPPPGANILPSMWLYANKYDGDGNIIRRKARFLVLGNHQRKGIDFGETHADVVRMESFRIAAATAVELNLHTWQVDFVAAYLNSENKFDTYVRPAPGYLRPGEEGKVWKALRSVYGTMFGGYDWADDLENSYEGLGYYQSLADPCIHSRYIDEEYTLTSTYTDDVFGASSTEKGAKKAVEELERCYELKDAGSTGQILGIKVERDMEKGTLRLSQRAFMEEMLQEFGLKDCVPKYTPLPVGLDLTEADGPDNEEDRAFMEKVPFRKALGKLQWLANTTRPDLAQPVNRVSRFQSNPGPNHWKAVRHIMAYVRGSLDYGILYSRGAGSGLKPITYVDADYGNCMDTRRSTGGYVVMMAGGPVSWSSKRQQTVALSTTEAEYMAYTRAAQQAVWMSSFMSEIGLPQDLPAIIYGDNASAIALAKNASGHARAKHIDIRHHSIRERIKKGQIDIKHVPSTDNLADIFTKQLPRPAYEKAIRSLGLVKSTVVPV</sequence>
<dbReference type="GO" id="GO:0008233">
    <property type="term" value="F:peptidase activity"/>
    <property type="evidence" value="ECO:0007669"/>
    <property type="project" value="UniProtKB-KW"/>
</dbReference>
<evidence type="ECO:0000256" key="22">
    <source>
        <dbReference type="SAM" id="MobiDB-lite"/>
    </source>
</evidence>
<dbReference type="OrthoDB" id="7691805at2759"/>
<keyword evidence="18" id="KW-0233">DNA recombination</keyword>
<dbReference type="GO" id="GO:0006310">
    <property type="term" value="P:DNA recombination"/>
    <property type="evidence" value="ECO:0007669"/>
    <property type="project" value="UniProtKB-KW"/>
</dbReference>
<dbReference type="Proteomes" id="UP000054279">
    <property type="component" value="Unassembled WGS sequence"/>
</dbReference>
<feature type="compositionally biased region" description="Polar residues" evidence="22">
    <location>
        <begin position="149"/>
        <end position="159"/>
    </location>
</feature>
<comment type="function">
    <text evidence="1">The aspartyl protease (PR) mediates the proteolytic cleavages of the Gag and Gag-Pol polyproteins after assembly of the VLP.</text>
</comment>
<evidence type="ECO:0000256" key="1">
    <source>
        <dbReference type="ARBA" id="ARBA00002180"/>
    </source>
</evidence>
<reference evidence="24 25" key="1">
    <citation type="submission" date="2014-06" db="EMBL/GenBank/DDBJ databases">
        <title>Evolutionary Origins and Diversification of the Mycorrhizal Mutualists.</title>
        <authorList>
            <consortium name="DOE Joint Genome Institute"/>
            <consortium name="Mycorrhizal Genomics Consortium"/>
            <person name="Kohler A."/>
            <person name="Kuo A."/>
            <person name="Nagy L.G."/>
            <person name="Floudas D."/>
            <person name="Copeland A."/>
            <person name="Barry K.W."/>
            <person name="Cichocki N."/>
            <person name="Veneault-Fourrey C."/>
            <person name="LaButti K."/>
            <person name="Lindquist E.A."/>
            <person name="Lipzen A."/>
            <person name="Lundell T."/>
            <person name="Morin E."/>
            <person name="Murat C."/>
            <person name="Riley R."/>
            <person name="Ohm R."/>
            <person name="Sun H."/>
            <person name="Tunlid A."/>
            <person name="Henrissat B."/>
            <person name="Grigoriev I.V."/>
            <person name="Hibbett D.S."/>
            <person name="Martin F."/>
        </authorList>
    </citation>
    <scope>NUCLEOTIDE SEQUENCE [LARGE SCALE GENOMIC DNA]</scope>
    <source>
        <strain evidence="24 25">SS14</strain>
    </source>
</reference>
<dbReference type="GO" id="GO:0004519">
    <property type="term" value="F:endonuclease activity"/>
    <property type="evidence" value="ECO:0007669"/>
    <property type="project" value="UniProtKB-KW"/>
</dbReference>
<organism evidence="24 25">
    <name type="scientific">Sphaerobolus stellatus (strain SS14)</name>
    <dbReference type="NCBI Taxonomy" id="990650"/>
    <lineage>
        <taxon>Eukaryota</taxon>
        <taxon>Fungi</taxon>
        <taxon>Dikarya</taxon>
        <taxon>Basidiomycota</taxon>
        <taxon>Agaricomycotina</taxon>
        <taxon>Agaricomycetes</taxon>
        <taxon>Phallomycetidae</taxon>
        <taxon>Geastrales</taxon>
        <taxon>Sphaerobolaceae</taxon>
        <taxon>Sphaerobolus</taxon>
    </lineage>
</organism>
<evidence type="ECO:0000256" key="12">
    <source>
        <dbReference type="ARBA" id="ARBA00022842"/>
    </source>
</evidence>
<dbReference type="GO" id="GO:0003964">
    <property type="term" value="F:RNA-directed DNA polymerase activity"/>
    <property type="evidence" value="ECO:0007669"/>
    <property type="project" value="UniProtKB-KW"/>
</dbReference>
<dbReference type="InterPro" id="IPR013103">
    <property type="entry name" value="RVT_2"/>
</dbReference>
<keyword evidence="2" id="KW-0815">Transposition</keyword>
<dbReference type="CDD" id="cd09272">
    <property type="entry name" value="RNase_HI_RT_Ty1"/>
    <property type="match status" value="1"/>
</dbReference>
<dbReference type="GO" id="GO:0015074">
    <property type="term" value="P:DNA integration"/>
    <property type="evidence" value="ECO:0007669"/>
    <property type="project" value="UniProtKB-KW"/>
</dbReference>
<dbReference type="GO" id="GO:0003887">
    <property type="term" value="F:DNA-directed DNA polymerase activity"/>
    <property type="evidence" value="ECO:0007669"/>
    <property type="project" value="UniProtKB-KW"/>
</dbReference>
<dbReference type="Pfam" id="PF07727">
    <property type="entry name" value="RVT_2"/>
    <property type="match status" value="1"/>
</dbReference>
<dbReference type="PANTHER" id="PTHR42648">
    <property type="entry name" value="TRANSPOSASE, PUTATIVE-RELATED"/>
    <property type="match status" value="1"/>
</dbReference>
<feature type="domain" description="Integrase catalytic" evidence="23">
    <location>
        <begin position="406"/>
        <end position="585"/>
    </location>
</feature>
<keyword evidence="25" id="KW-1185">Reference proteome</keyword>
<feature type="compositionally biased region" description="Polar residues" evidence="22">
    <location>
        <begin position="203"/>
        <end position="213"/>
    </location>
</feature>
<keyword evidence="15" id="KW-0695">RNA-directed DNA polymerase</keyword>
<evidence type="ECO:0000259" key="23">
    <source>
        <dbReference type="PROSITE" id="PS50994"/>
    </source>
</evidence>
<keyword evidence="7" id="KW-0479">Metal-binding</keyword>
<proteinExistence type="predicted"/>
<keyword evidence="14" id="KW-0229">DNA integration</keyword>
<evidence type="ECO:0000256" key="9">
    <source>
        <dbReference type="ARBA" id="ARBA00022759"/>
    </source>
</evidence>
<evidence type="ECO:0000256" key="6">
    <source>
        <dbReference type="ARBA" id="ARBA00022722"/>
    </source>
</evidence>
<dbReference type="GO" id="GO:0003723">
    <property type="term" value="F:RNA binding"/>
    <property type="evidence" value="ECO:0007669"/>
    <property type="project" value="UniProtKB-KW"/>
</dbReference>
<keyword evidence="11" id="KW-0067">ATP-binding</keyword>
<dbReference type="GO" id="GO:0046872">
    <property type="term" value="F:metal ion binding"/>
    <property type="evidence" value="ECO:0007669"/>
    <property type="project" value="UniProtKB-KW"/>
</dbReference>
<dbReference type="HOGENOM" id="CLU_001650_5_0_1"/>
<keyword evidence="12" id="KW-0460">Magnesium</keyword>
<keyword evidence="4" id="KW-0645">Protease</keyword>
<keyword evidence="5" id="KW-0548">Nucleotidyltransferase</keyword>
<dbReference type="SUPFAM" id="SSF53098">
    <property type="entry name" value="Ribonuclease H-like"/>
    <property type="match status" value="1"/>
</dbReference>
<evidence type="ECO:0000256" key="7">
    <source>
        <dbReference type="ARBA" id="ARBA00022723"/>
    </source>
</evidence>
<dbReference type="InterPro" id="IPR025724">
    <property type="entry name" value="GAG-pre-integrase_dom"/>
</dbReference>
<gene>
    <name evidence="24" type="ORF">M422DRAFT_196412</name>
</gene>
<feature type="region of interest" description="Disordered" evidence="22">
    <location>
        <begin position="194"/>
        <end position="218"/>
    </location>
</feature>
<dbReference type="InterPro" id="IPR054722">
    <property type="entry name" value="PolX-like_BBD"/>
</dbReference>
<evidence type="ECO:0000256" key="21">
    <source>
        <dbReference type="ARBA" id="ARBA00049244"/>
    </source>
</evidence>
<evidence type="ECO:0000313" key="25">
    <source>
        <dbReference type="Proteomes" id="UP000054279"/>
    </source>
</evidence>
<dbReference type="GO" id="GO:0005524">
    <property type="term" value="F:ATP binding"/>
    <property type="evidence" value="ECO:0007669"/>
    <property type="project" value="UniProtKB-KW"/>
</dbReference>
<dbReference type="InterPro" id="IPR039537">
    <property type="entry name" value="Retrotran_Ty1/copia-like"/>
</dbReference>
<evidence type="ECO:0000256" key="14">
    <source>
        <dbReference type="ARBA" id="ARBA00022908"/>
    </source>
</evidence>
<keyword evidence="6" id="KW-0540">Nuclease</keyword>
<evidence type="ECO:0000313" key="24">
    <source>
        <dbReference type="EMBL" id="KIJ23037.1"/>
    </source>
</evidence>
<evidence type="ECO:0000256" key="19">
    <source>
        <dbReference type="ARBA" id="ARBA00023268"/>
    </source>
</evidence>
<dbReference type="Pfam" id="PF14223">
    <property type="entry name" value="Retrotran_gag_2"/>
    <property type="match status" value="1"/>
</dbReference>
<feature type="region of interest" description="Disordered" evidence="22">
    <location>
        <begin position="671"/>
        <end position="731"/>
    </location>
</feature>
<comment type="catalytic activity">
    <reaction evidence="20">
        <text>DNA(n) + a 2'-deoxyribonucleoside 5'-triphosphate = DNA(n+1) + diphosphate</text>
        <dbReference type="Rhea" id="RHEA:22508"/>
        <dbReference type="Rhea" id="RHEA-COMP:17339"/>
        <dbReference type="Rhea" id="RHEA-COMP:17340"/>
        <dbReference type="ChEBI" id="CHEBI:33019"/>
        <dbReference type="ChEBI" id="CHEBI:61560"/>
        <dbReference type="ChEBI" id="CHEBI:173112"/>
        <dbReference type="EC" id="2.7.7.49"/>
    </reaction>
</comment>
<dbReference type="GO" id="GO:0005634">
    <property type="term" value="C:nucleus"/>
    <property type="evidence" value="ECO:0007669"/>
    <property type="project" value="UniProtKB-ARBA"/>
</dbReference>
<dbReference type="PROSITE" id="PS50994">
    <property type="entry name" value="INTEGRASE"/>
    <property type="match status" value="1"/>
</dbReference>
<keyword evidence="19" id="KW-0511">Multifunctional enzyme</keyword>
<dbReference type="GO" id="GO:0006508">
    <property type="term" value="P:proteolysis"/>
    <property type="evidence" value="ECO:0007669"/>
    <property type="project" value="UniProtKB-KW"/>
</dbReference>
<comment type="catalytic activity">
    <reaction evidence="21">
        <text>DNA(n) + a 2'-deoxyribonucleoside 5'-triphosphate = DNA(n+1) + diphosphate</text>
        <dbReference type="Rhea" id="RHEA:22508"/>
        <dbReference type="Rhea" id="RHEA-COMP:17339"/>
        <dbReference type="Rhea" id="RHEA-COMP:17340"/>
        <dbReference type="ChEBI" id="CHEBI:33019"/>
        <dbReference type="ChEBI" id="CHEBI:61560"/>
        <dbReference type="ChEBI" id="CHEBI:173112"/>
        <dbReference type="EC" id="2.7.7.7"/>
    </reaction>
</comment>
<name>A0A0C9U1X0_SPHS4</name>